<gene>
    <name evidence="3" type="ORF">S01H4_38488</name>
</gene>
<reference evidence="3" key="1">
    <citation type="journal article" date="2014" name="Front. Microbiol.">
        <title>High frequency of phylogenetically diverse reductive dehalogenase-homologous genes in deep subseafloor sedimentary metagenomes.</title>
        <authorList>
            <person name="Kawai M."/>
            <person name="Futagami T."/>
            <person name="Toyoda A."/>
            <person name="Takaki Y."/>
            <person name="Nishi S."/>
            <person name="Hori S."/>
            <person name="Arai W."/>
            <person name="Tsubouchi T."/>
            <person name="Morono Y."/>
            <person name="Uchiyama I."/>
            <person name="Ito T."/>
            <person name="Fujiyama A."/>
            <person name="Inagaki F."/>
            <person name="Takami H."/>
        </authorList>
    </citation>
    <scope>NUCLEOTIDE SEQUENCE</scope>
    <source>
        <strain evidence="3">Expedition CK06-06</strain>
    </source>
</reference>
<dbReference type="AlphaFoldDB" id="X1CCJ5"/>
<keyword evidence="1" id="KW-1133">Transmembrane helix</keyword>
<dbReference type="PANTHER" id="PTHR43861">
    <property type="entry name" value="TRANS-ACONITATE 2-METHYLTRANSFERASE-RELATED"/>
    <property type="match status" value="1"/>
</dbReference>
<name>X1CCJ5_9ZZZZ</name>
<proteinExistence type="predicted"/>
<keyword evidence="1" id="KW-0472">Membrane</keyword>
<dbReference type="EMBL" id="BART01020758">
    <property type="protein sequence ID" value="GAH05312.1"/>
    <property type="molecule type" value="Genomic_DNA"/>
</dbReference>
<dbReference type="Pfam" id="PF08241">
    <property type="entry name" value="Methyltransf_11"/>
    <property type="match status" value="1"/>
</dbReference>
<dbReference type="CDD" id="cd02440">
    <property type="entry name" value="AdoMet_MTases"/>
    <property type="match status" value="1"/>
</dbReference>
<feature type="transmembrane region" description="Helical" evidence="1">
    <location>
        <begin position="12"/>
        <end position="33"/>
    </location>
</feature>
<keyword evidence="1" id="KW-0812">Transmembrane</keyword>
<dbReference type="Gene3D" id="3.40.50.150">
    <property type="entry name" value="Vaccinia Virus protein VP39"/>
    <property type="match status" value="1"/>
</dbReference>
<evidence type="ECO:0000256" key="1">
    <source>
        <dbReference type="SAM" id="Phobius"/>
    </source>
</evidence>
<evidence type="ECO:0000313" key="3">
    <source>
        <dbReference type="EMBL" id="GAH05312.1"/>
    </source>
</evidence>
<organism evidence="3">
    <name type="scientific">marine sediment metagenome</name>
    <dbReference type="NCBI Taxonomy" id="412755"/>
    <lineage>
        <taxon>unclassified sequences</taxon>
        <taxon>metagenomes</taxon>
        <taxon>ecological metagenomes</taxon>
    </lineage>
</organism>
<protein>
    <recommendedName>
        <fullName evidence="2">Methyltransferase type 11 domain-containing protein</fullName>
    </recommendedName>
</protein>
<dbReference type="GO" id="GO:0008757">
    <property type="term" value="F:S-adenosylmethionine-dependent methyltransferase activity"/>
    <property type="evidence" value="ECO:0007669"/>
    <property type="project" value="InterPro"/>
</dbReference>
<dbReference type="SUPFAM" id="SSF53335">
    <property type="entry name" value="S-adenosyl-L-methionine-dependent methyltransferases"/>
    <property type="match status" value="1"/>
</dbReference>
<dbReference type="PANTHER" id="PTHR43861:SF1">
    <property type="entry name" value="TRANS-ACONITATE 2-METHYLTRANSFERASE"/>
    <property type="match status" value="1"/>
</dbReference>
<feature type="non-terminal residue" evidence="3">
    <location>
        <position position="268"/>
    </location>
</feature>
<evidence type="ECO:0000259" key="2">
    <source>
        <dbReference type="Pfam" id="PF08241"/>
    </source>
</evidence>
<feature type="domain" description="Methyltransferase type 11" evidence="2">
    <location>
        <begin position="86"/>
        <end position="182"/>
    </location>
</feature>
<sequence length="268" mass="31057">MAFTDLSYLDLLRGSLSLTFIIISLIIGIRILLKYFKTNLRRWNELVEINAKSKFYDLDGFKSGKSSLFPIEREEIGKVDGKTLLHLQCHFGMDTLSFARLGAKVTGVDFSDKAIKLARELSEELNIPAKFIKANIYDIPDILNEKFDIVFTSNGAIGWLPDLYKWAEIIDYCLKPGGTFYITENHPFGNLIDEKYNGAFQVGYDYFNEGKPYRFDEDDGAYVDPNIKLQNFETYDWFHPMGDVINSLLKVNFELEFLHEFPFSFFRF</sequence>
<dbReference type="InterPro" id="IPR013216">
    <property type="entry name" value="Methyltransf_11"/>
</dbReference>
<accession>X1CCJ5</accession>
<comment type="caution">
    <text evidence="3">The sequence shown here is derived from an EMBL/GenBank/DDBJ whole genome shotgun (WGS) entry which is preliminary data.</text>
</comment>
<dbReference type="InterPro" id="IPR029063">
    <property type="entry name" value="SAM-dependent_MTases_sf"/>
</dbReference>